<evidence type="ECO:0000256" key="1">
    <source>
        <dbReference type="ARBA" id="ARBA00004141"/>
    </source>
</evidence>
<dbReference type="InterPro" id="IPR044878">
    <property type="entry name" value="UbiA_sf"/>
</dbReference>
<dbReference type="Proteomes" id="UP001174909">
    <property type="component" value="Unassembled WGS sequence"/>
</dbReference>
<keyword evidence="5" id="KW-0350">Heme biosynthesis</keyword>
<dbReference type="AlphaFoldDB" id="A0AA35TEG2"/>
<comment type="subcellular location">
    <subcellularLocation>
        <location evidence="1">Membrane</location>
        <topology evidence="1">Multi-pass membrane protein</topology>
    </subcellularLocation>
</comment>
<dbReference type="NCBIfam" id="TIGR01473">
    <property type="entry name" value="cyoE_ctaB"/>
    <property type="match status" value="1"/>
</dbReference>
<feature type="transmembrane region" description="Helical" evidence="8">
    <location>
        <begin position="216"/>
        <end position="235"/>
    </location>
</feature>
<evidence type="ECO:0000313" key="9">
    <source>
        <dbReference type="EMBL" id="CAI8045456.1"/>
    </source>
</evidence>
<comment type="caution">
    <text evidence="9">The sequence shown here is derived from an EMBL/GenBank/DDBJ whole genome shotgun (WGS) entry which is preliminary data.</text>
</comment>
<dbReference type="PANTHER" id="PTHR43448:SF2">
    <property type="entry name" value="PROTOHEME IX FARNESYLTRANSFERASE, MITOCHONDRIAL"/>
    <property type="match status" value="1"/>
</dbReference>
<dbReference type="PANTHER" id="PTHR43448">
    <property type="entry name" value="PROTOHEME IX FARNESYLTRANSFERASE, MITOCHONDRIAL"/>
    <property type="match status" value="1"/>
</dbReference>
<feature type="transmembrane region" description="Helical" evidence="8">
    <location>
        <begin position="24"/>
        <end position="44"/>
    </location>
</feature>
<dbReference type="GO" id="GO:0008495">
    <property type="term" value="F:protoheme IX farnesyltransferase activity"/>
    <property type="evidence" value="ECO:0007669"/>
    <property type="project" value="InterPro"/>
</dbReference>
<feature type="transmembrane region" description="Helical" evidence="8">
    <location>
        <begin position="120"/>
        <end position="140"/>
    </location>
</feature>
<protein>
    <recommendedName>
        <fullName evidence="7">Heme O synthase</fullName>
    </recommendedName>
</protein>
<keyword evidence="6 8" id="KW-0472">Membrane</keyword>
<dbReference type="Pfam" id="PF01040">
    <property type="entry name" value="UbiA"/>
    <property type="match status" value="1"/>
</dbReference>
<keyword evidence="2" id="KW-0808">Transferase</keyword>
<evidence type="ECO:0000256" key="8">
    <source>
        <dbReference type="SAM" id="Phobius"/>
    </source>
</evidence>
<reference evidence="9" key="1">
    <citation type="submission" date="2023-03" db="EMBL/GenBank/DDBJ databases">
        <authorList>
            <person name="Steffen K."/>
            <person name="Cardenas P."/>
        </authorList>
    </citation>
    <scope>NUCLEOTIDE SEQUENCE</scope>
</reference>
<evidence type="ECO:0000256" key="6">
    <source>
        <dbReference type="ARBA" id="ARBA00023136"/>
    </source>
</evidence>
<dbReference type="InterPro" id="IPR006369">
    <property type="entry name" value="Protohaem_IX_farnesylTrfase"/>
</dbReference>
<keyword evidence="3 8" id="KW-0812">Transmembrane</keyword>
<evidence type="ECO:0000256" key="7">
    <source>
        <dbReference type="ARBA" id="ARBA00030253"/>
    </source>
</evidence>
<keyword evidence="4 8" id="KW-1133">Transmembrane helix</keyword>
<organism evidence="9 10">
    <name type="scientific">Geodia barretti</name>
    <name type="common">Barrett's horny sponge</name>
    <dbReference type="NCBI Taxonomy" id="519541"/>
    <lineage>
        <taxon>Eukaryota</taxon>
        <taxon>Metazoa</taxon>
        <taxon>Porifera</taxon>
        <taxon>Demospongiae</taxon>
        <taxon>Heteroscleromorpha</taxon>
        <taxon>Tetractinellida</taxon>
        <taxon>Astrophorina</taxon>
        <taxon>Geodiidae</taxon>
        <taxon>Geodia</taxon>
    </lineage>
</organism>
<gene>
    <name evidence="9" type="ORF">GBAR_LOCUS25147</name>
</gene>
<accession>A0AA35TEG2</accession>
<feature type="transmembrane region" description="Helical" evidence="8">
    <location>
        <begin position="146"/>
        <end position="167"/>
    </location>
</feature>
<evidence type="ECO:0000256" key="3">
    <source>
        <dbReference type="ARBA" id="ARBA00022692"/>
    </source>
</evidence>
<name>A0AA35TEG2_GEOBA</name>
<dbReference type="InterPro" id="IPR000537">
    <property type="entry name" value="UbiA_prenyltransferase"/>
</dbReference>
<dbReference type="Gene3D" id="1.10.357.140">
    <property type="entry name" value="UbiA prenyltransferase"/>
    <property type="match status" value="1"/>
</dbReference>
<evidence type="ECO:0000256" key="5">
    <source>
        <dbReference type="ARBA" id="ARBA00023133"/>
    </source>
</evidence>
<dbReference type="HAMAP" id="MF_00154">
    <property type="entry name" value="CyoE_CtaB"/>
    <property type="match status" value="1"/>
</dbReference>
<dbReference type="CDD" id="cd13957">
    <property type="entry name" value="PT_UbiA_Cox10"/>
    <property type="match status" value="1"/>
</dbReference>
<evidence type="ECO:0000313" key="10">
    <source>
        <dbReference type="Proteomes" id="UP001174909"/>
    </source>
</evidence>
<dbReference type="GO" id="GO:0006783">
    <property type="term" value="P:heme biosynthetic process"/>
    <property type="evidence" value="ECO:0007669"/>
    <property type="project" value="UniProtKB-KW"/>
</dbReference>
<keyword evidence="10" id="KW-1185">Reference proteome</keyword>
<dbReference type="EMBL" id="CASHTH010003475">
    <property type="protein sequence ID" value="CAI8045456.1"/>
    <property type="molecule type" value="Genomic_DNA"/>
</dbReference>
<feature type="transmembrane region" description="Helical" evidence="8">
    <location>
        <begin position="193"/>
        <end position="210"/>
    </location>
</feature>
<evidence type="ECO:0000256" key="4">
    <source>
        <dbReference type="ARBA" id="ARBA00022989"/>
    </source>
</evidence>
<feature type="transmembrane region" description="Helical" evidence="8">
    <location>
        <begin position="91"/>
        <end position="108"/>
    </location>
</feature>
<proteinExistence type="inferred from homology"/>
<evidence type="ECO:0000256" key="2">
    <source>
        <dbReference type="ARBA" id="ARBA00022679"/>
    </source>
</evidence>
<sequence>MILITTAAGFYLGAQQTVDWLRCLHTVFGAGLTAAGVLGLNQYLERDVDAQMKRTQERPLPGGRMNPLTALLVGAVLTGSGMLYLTFIVNMLSGFVISLIVVSYLFLYTPLKRKTSLCTFIGAVPGALPPVVGWVAARGALTGEAWVLFTILFLWQIPHSLAIAYIYREDYANAGFRLLPVIHPDGTSTCRQIVVNCVALLGIGLLPTLYNIAGSVYFFTALLAGVAFLAVGIYLARTRSVKAARYLLYASLLYLPLVFVTMALNKI</sequence>
<feature type="transmembrane region" description="Helical" evidence="8">
    <location>
        <begin position="247"/>
        <end position="264"/>
    </location>
</feature>
<dbReference type="GO" id="GO:0016020">
    <property type="term" value="C:membrane"/>
    <property type="evidence" value="ECO:0007669"/>
    <property type="project" value="UniProtKB-SubCell"/>
</dbReference>